<proteinExistence type="predicted"/>
<keyword evidence="2" id="KW-1185">Reference proteome</keyword>
<evidence type="ECO:0000313" key="2">
    <source>
        <dbReference type="Proteomes" id="UP000324832"/>
    </source>
</evidence>
<name>A0A5E4QB74_9NEOP</name>
<sequence>MHKELSNTFLFIIFLISDNNSV</sequence>
<dbReference type="AlphaFoldDB" id="A0A5E4QB74"/>
<gene>
    <name evidence="1" type="ORF">LSINAPIS_LOCUS6563</name>
</gene>
<dbReference type="EMBL" id="FZQP02002092">
    <property type="protein sequence ID" value="VVC94660.1"/>
    <property type="molecule type" value="Genomic_DNA"/>
</dbReference>
<dbReference type="Proteomes" id="UP000324832">
    <property type="component" value="Unassembled WGS sequence"/>
</dbReference>
<accession>A0A5E4QB74</accession>
<evidence type="ECO:0000313" key="1">
    <source>
        <dbReference type="EMBL" id="VVC94660.1"/>
    </source>
</evidence>
<organism evidence="1 2">
    <name type="scientific">Leptidea sinapis</name>
    <dbReference type="NCBI Taxonomy" id="189913"/>
    <lineage>
        <taxon>Eukaryota</taxon>
        <taxon>Metazoa</taxon>
        <taxon>Ecdysozoa</taxon>
        <taxon>Arthropoda</taxon>
        <taxon>Hexapoda</taxon>
        <taxon>Insecta</taxon>
        <taxon>Pterygota</taxon>
        <taxon>Neoptera</taxon>
        <taxon>Endopterygota</taxon>
        <taxon>Lepidoptera</taxon>
        <taxon>Glossata</taxon>
        <taxon>Ditrysia</taxon>
        <taxon>Papilionoidea</taxon>
        <taxon>Pieridae</taxon>
        <taxon>Dismorphiinae</taxon>
        <taxon>Leptidea</taxon>
    </lineage>
</organism>
<reference evidence="1 2" key="1">
    <citation type="submission" date="2017-07" db="EMBL/GenBank/DDBJ databases">
        <authorList>
            <person name="Talla V."/>
            <person name="Backstrom N."/>
        </authorList>
    </citation>
    <scope>NUCLEOTIDE SEQUENCE [LARGE SCALE GENOMIC DNA]</scope>
</reference>
<protein>
    <submittedName>
        <fullName evidence="1">Uncharacterized protein</fullName>
    </submittedName>
</protein>